<accession>A0ABP9WES8</accession>
<dbReference type="RefSeq" id="WP_345378670.1">
    <property type="nucleotide sequence ID" value="NZ_BAABRR010000003.1"/>
</dbReference>
<organism evidence="1 2">
    <name type="scientific">Demequina sediminis</name>
    <dbReference type="NCBI Taxonomy" id="1930058"/>
    <lineage>
        <taxon>Bacteria</taxon>
        <taxon>Bacillati</taxon>
        <taxon>Actinomycetota</taxon>
        <taxon>Actinomycetes</taxon>
        <taxon>Micrococcales</taxon>
        <taxon>Demequinaceae</taxon>
        <taxon>Demequina</taxon>
    </lineage>
</organism>
<reference evidence="1 2" key="1">
    <citation type="submission" date="2024-02" db="EMBL/GenBank/DDBJ databases">
        <title>Lysinimicrobium sediminis NBRC 112286.</title>
        <authorList>
            <person name="Ichikawa N."/>
            <person name="Katano-Makiyama Y."/>
            <person name="Hidaka K."/>
        </authorList>
    </citation>
    <scope>NUCLEOTIDE SEQUENCE [LARGE SCALE GENOMIC DNA]</scope>
    <source>
        <strain evidence="1 2">NBRC 112286</strain>
    </source>
</reference>
<dbReference type="EMBL" id="BAABRR010000003">
    <property type="protein sequence ID" value="GAA5518350.1"/>
    <property type="molecule type" value="Genomic_DNA"/>
</dbReference>
<protein>
    <submittedName>
        <fullName evidence="1">Uncharacterized protein</fullName>
    </submittedName>
</protein>
<sequence>MVTTVAADVIADLRQRRRDMRRELARVRWWRRLLHARRDLAVAFLAQPAQASSTGLHLSWEALAAGAPTPAELGAAAWPDASAFSVSTIEEIDALDARVEAYEARLAATLDNVTAQMVRALTQAHRTPSVTKEG</sequence>
<dbReference type="Proteomes" id="UP001426770">
    <property type="component" value="Unassembled WGS sequence"/>
</dbReference>
<proteinExistence type="predicted"/>
<name>A0ABP9WES8_9MICO</name>
<keyword evidence="2" id="KW-1185">Reference proteome</keyword>
<evidence type="ECO:0000313" key="1">
    <source>
        <dbReference type="EMBL" id="GAA5518350.1"/>
    </source>
</evidence>
<evidence type="ECO:0000313" key="2">
    <source>
        <dbReference type="Proteomes" id="UP001426770"/>
    </source>
</evidence>
<gene>
    <name evidence="1" type="ORF">Lsed01_00775</name>
</gene>
<comment type="caution">
    <text evidence="1">The sequence shown here is derived from an EMBL/GenBank/DDBJ whole genome shotgun (WGS) entry which is preliminary data.</text>
</comment>